<sequence length="1377" mass="157612">MSEFGTNDVDNMQEGIFEQTKMIKEHIEGNIEILDYLQGISGLERDFSKLAERVINAAVTLSDRDNVAHPERIYDKETGVSVDRCWTYISQLSEAIQFHITKSHEYHKFHHEIWAARMEIQQLLSSYSLIQEKLGSLSLLTDEALATVKSMIESQLSIYTKLSFKSKEFLAKSCILKSVFLRNALTHGKHSAYLLASLRLPSGQWVHRGDSVKVWGSNQFESKLHNEWNAEVSNGEQLNAPSICFWLTSPEHSPISDKRNRIKSSDIEENYENLGKFSSTKNVCKRFHKDLFSSWKIAVNLFANILMPTCKNYVKSLANIEQPIIVENLQEFNTFLNKLQTILEYENEAELETLKTLSHRSHEAKVDSIIHVQSENIQQLTETLKTWEILLQKLKEMKMKAFENEANDQSLEESKNDDLYYTFTPSLLKATNKQESMSRSELNNRNNEKQLITCFTDITPKTFHLNKPATLYDHRIRESPCIKDSVRYQIDHTSQNFSQSIKQTKELMTQIDSPLYSAVAYCTNCSEFHEINLMSPIICKAEASTSNINSSSEISDTSEVRLKTAHSMPSLSIETKDSSVVEDKALAYKNKKCRALKKLSKSRGRKQHRQYTLIGSCNETTASSGFDSPSESSVTTKDKTNIHQIYGKASPEIRRNESGKRPFLWWYKRGKRAVKDDPNDPVSPNTEPGPPGRRSPLNIAPSESVKNQDQLIESTGSTVRSYSWIQQGTPRGYTPPSDSKWWPSTHILPTTYHEKNKSLDAHSERSKIKNRKPLRKYSFENDINQYEQSENQMYNTIDSGIQTDIDMYISKQLDSVLLEVESNNRQNSKNPEYICQHCSKSTYKVYRNDNSVQCNFIDGDVLIDKLHHPSHLFSSHIDEKPNKSIHRRSKSSGIRIWDVCCQIGTVKRNQGTEPINSEDIHLLISSIYRNGKEYNEDSRMYAKHNERSKSFETPSRRLSQLTIASNTKTLSPLKYSVSCQIGTCPTPNSIVTDPATDSCKESKEYRKVCNNQICDASSYTTCLPVMIGKKFQVNIPSEVQTKDVSMQIQTMENHSVLNDSSNVKRAIKTCLTESESSFITSNVLKKIEHNKVMSNNATKATDCFGLILSNETSTQIGLNKRIELASSFNYNRKDNSVQTDSPHIYVTEANIVPNWTSALNESYKQRSTTPDMPQTQKSLGESSFHIETSTQHRNKLSNHQTRIKNVTPNTLTKCIQVKPTPKSIQTGRRKSLNNVTTISKVERLHKNQLEPLIKREHSNRRAISTCGDLIMNIELHSPLCKHSILHNSNNLLTPERVYKYDDLCKQCRLKYYKPLHMNVALKPSHNCIKSRHFVNHKPHHHNKLNFQRSITKRSLSADDLKVINHKTEIIRLNTMKP</sequence>
<keyword evidence="3" id="KW-1185">Reference proteome</keyword>
<comment type="caution">
    <text evidence="2">The sequence shown here is derived from an EMBL/GenBank/DDBJ whole genome shotgun (WGS) entry which is preliminary data.</text>
</comment>
<dbReference type="EMBL" id="SKCS01000101">
    <property type="protein sequence ID" value="TNN16902.1"/>
    <property type="molecule type" value="Genomic_DNA"/>
</dbReference>
<feature type="region of interest" description="Disordered" evidence="1">
    <location>
        <begin position="674"/>
        <end position="719"/>
    </location>
</feature>
<reference evidence="2 3" key="1">
    <citation type="submission" date="2019-03" db="EMBL/GenBank/DDBJ databases">
        <title>An improved genome assembly of the fluke Schistosoma japonicum.</title>
        <authorList>
            <person name="Hu W."/>
            <person name="Luo F."/>
            <person name="Yin M."/>
            <person name="Mo X."/>
            <person name="Sun C."/>
            <person name="Wu Q."/>
            <person name="Zhu B."/>
            <person name="Xiang M."/>
            <person name="Wang J."/>
            <person name="Wang Y."/>
            <person name="Zhang T."/>
            <person name="Xu B."/>
            <person name="Zheng H."/>
            <person name="Feng Z."/>
        </authorList>
    </citation>
    <scope>NUCLEOTIDE SEQUENCE [LARGE SCALE GENOMIC DNA]</scope>
    <source>
        <strain evidence="2">HuSjv2</strain>
        <tissue evidence="2">Worms</tissue>
    </source>
</reference>
<feature type="region of interest" description="Disordered" evidence="1">
    <location>
        <begin position="621"/>
        <end position="641"/>
    </location>
</feature>
<protein>
    <submittedName>
        <fullName evidence="2">C type lectin isoform 2</fullName>
    </submittedName>
</protein>
<dbReference type="OrthoDB" id="6244852at2759"/>
<name>A0A4Z2DKA9_SCHJA</name>
<dbReference type="STRING" id="6182.A0A4Z2DKA9"/>
<evidence type="ECO:0000313" key="2">
    <source>
        <dbReference type="EMBL" id="TNN16902.1"/>
    </source>
</evidence>
<feature type="compositionally biased region" description="Polar residues" evidence="1">
    <location>
        <begin position="621"/>
        <end position="635"/>
    </location>
</feature>
<proteinExistence type="predicted"/>
<dbReference type="EMBL" id="SKCS01000101">
    <property type="protein sequence ID" value="TNN16899.1"/>
    <property type="molecule type" value="Genomic_DNA"/>
</dbReference>
<evidence type="ECO:0000256" key="1">
    <source>
        <dbReference type="SAM" id="MobiDB-lite"/>
    </source>
</evidence>
<evidence type="ECO:0000313" key="3">
    <source>
        <dbReference type="Proteomes" id="UP000311919"/>
    </source>
</evidence>
<accession>A0A4Z2DKA9</accession>
<organism evidence="2 3">
    <name type="scientific">Schistosoma japonicum</name>
    <name type="common">Blood fluke</name>
    <dbReference type="NCBI Taxonomy" id="6182"/>
    <lineage>
        <taxon>Eukaryota</taxon>
        <taxon>Metazoa</taxon>
        <taxon>Spiralia</taxon>
        <taxon>Lophotrochozoa</taxon>
        <taxon>Platyhelminthes</taxon>
        <taxon>Trematoda</taxon>
        <taxon>Digenea</taxon>
        <taxon>Strigeidida</taxon>
        <taxon>Schistosomatoidea</taxon>
        <taxon>Schistosomatidae</taxon>
        <taxon>Schistosoma</taxon>
    </lineage>
</organism>
<keyword evidence="2" id="KW-0430">Lectin</keyword>
<feature type="compositionally biased region" description="Polar residues" evidence="1">
    <location>
        <begin position="704"/>
        <end position="719"/>
    </location>
</feature>
<gene>
    <name evidence="2" type="ORF">EWB00_000047</name>
</gene>
<dbReference type="Proteomes" id="UP000311919">
    <property type="component" value="Unassembled WGS sequence"/>
</dbReference>
<dbReference type="GO" id="GO:0030246">
    <property type="term" value="F:carbohydrate binding"/>
    <property type="evidence" value="ECO:0007669"/>
    <property type="project" value="UniProtKB-KW"/>
</dbReference>